<dbReference type="EMBL" id="CAKASE010000047">
    <property type="protein sequence ID" value="CAG9562188.1"/>
    <property type="molecule type" value="Genomic_DNA"/>
</dbReference>
<dbReference type="Gene3D" id="3.40.50.1240">
    <property type="entry name" value="Phosphoglycerate mutase-like"/>
    <property type="match status" value="1"/>
</dbReference>
<reference evidence="1" key="1">
    <citation type="submission" date="2021-09" db="EMBL/GenBank/DDBJ databases">
        <authorList>
            <person name="Martin H S."/>
        </authorList>
    </citation>
    <scope>NUCLEOTIDE SEQUENCE</scope>
</reference>
<gene>
    <name evidence="1" type="ORF">DCHRY22_LOCUS3562</name>
</gene>
<evidence type="ECO:0000313" key="2">
    <source>
        <dbReference type="Proteomes" id="UP000789524"/>
    </source>
</evidence>
<dbReference type="GO" id="GO:0016791">
    <property type="term" value="F:phosphatase activity"/>
    <property type="evidence" value="ECO:0007669"/>
    <property type="project" value="UniProtKB-ARBA"/>
</dbReference>
<proteinExistence type="predicted"/>
<name>A0A8J2QI52_9NEOP</name>
<comment type="caution">
    <text evidence="1">The sequence shown here is derived from an EMBL/GenBank/DDBJ whole genome shotgun (WGS) entry which is preliminary data.</text>
</comment>
<dbReference type="OrthoDB" id="6509975at2759"/>
<organism evidence="1 2">
    <name type="scientific">Danaus chrysippus</name>
    <name type="common">African queen</name>
    <dbReference type="NCBI Taxonomy" id="151541"/>
    <lineage>
        <taxon>Eukaryota</taxon>
        <taxon>Metazoa</taxon>
        <taxon>Ecdysozoa</taxon>
        <taxon>Arthropoda</taxon>
        <taxon>Hexapoda</taxon>
        <taxon>Insecta</taxon>
        <taxon>Pterygota</taxon>
        <taxon>Neoptera</taxon>
        <taxon>Endopterygota</taxon>
        <taxon>Lepidoptera</taxon>
        <taxon>Glossata</taxon>
        <taxon>Ditrysia</taxon>
        <taxon>Papilionoidea</taxon>
        <taxon>Nymphalidae</taxon>
        <taxon>Danainae</taxon>
        <taxon>Danaini</taxon>
        <taxon>Danaina</taxon>
        <taxon>Danaus</taxon>
        <taxon>Anosia</taxon>
    </lineage>
</organism>
<accession>A0A8J2QI52</accession>
<evidence type="ECO:0000313" key="1">
    <source>
        <dbReference type="EMBL" id="CAG9562188.1"/>
    </source>
</evidence>
<dbReference type="InterPro" id="IPR029033">
    <property type="entry name" value="His_PPase_superfam"/>
</dbReference>
<dbReference type="AlphaFoldDB" id="A0A8J2QI52"/>
<protein>
    <submittedName>
        <fullName evidence="1">(African queen) hypothetical protein</fullName>
    </submittedName>
</protein>
<dbReference type="Proteomes" id="UP000789524">
    <property type="component" value="Unassembled WGS sequence"/>
</dbReference>
<keyword evidence="2" id="KW-1185">Reference proteome</keyword>
<dbReference type="SUPFAM" id="SSF53254">
    <property type="entry name" value="Phosphoglycerate mutase-like"/>
    <property type="match status" value="1"/>
</dbReference>
<sequence length="171" mass="19633">MAASWPKRPQETFVHVVFFSFTVSNSWYPFDATKRPAYQWTYAHQINADLGSLPLKDLFENFELATRGEGKNIVSYFTHDTMMEMMFCALGLYKDKSVITGSSRNPDRLWRANVSQILIESSYSSMRSQPVFVLSKAARGHSSSKFSKDSPTHHWRFVQIDALMSMKMAVI</sequence>